<protein>
    <submittedName>
        <fullName evidence="3">HEPN domain-containing protein</fullName>
    </submittedName>
</protein>
<organism evidence="3 4">
    <name type="scientific">Desulfofundulus thermosubterraneus DSM 16057</name>
    <dbReference type="NCBI Taxonomy" id="1121432"/>
    <lineage>
        <taxon>Bacteria</taxon>
        <taxon>Bacillati</taxon>
        <taxon>Bacillota</taxon>
        <taxon>Clostridia</taxon>
        <taxon>Eubacteriales</taxon>
        <taxon>Peptococcaceae</taxon>
        <taxon>Desulfofundulus</taxon>
    </lineage>
</organism>
<name>A0A1M6JSH6_9FIRM</name>
<dbReference type="Gene3D" id="1.20.120.330">
    <property type="entry name" value="Nucleotidyltransferases domain 2"/>
    <property type="match status" value="1"/>
</dbReference>
<dbReference type="STRING" id="1121432.SAMN02745219_02689"/>
<keyword evidence="4" id="KW-1185">Reference proteome</keyword>
<dbReference type="OrthoDB" id="1684393at2"/>
<evidence type="ECO:0000256" key="1">
    <source>
        <dbReference type="ARBA" id="ARBA00038248"/>
    </source>
</evidence>
<dbReference type="RefSeq" id="WP_072870346.1">
    <property type="nucleotide sequence ID" value="NZ_FQZM01000037.1"/>
</dbReference>
<dbReference type="InterPro" id="IPR052226">
    <property type="entry name" value="UPF0332_toxin"/>
</dbReference>
<comment type="similarity">
    <text evidence="1">Belongs to the UPF0332 family.</text>
</comment>
<sequence>MKENLDLELAKYRLDRARETAEEADTLIREGKLKGAVNRLYFSVFYAAKALLATKRLDSAKHSGVIGLFNKEFIKTGIISVNLGKTLSKAFKFRNEGDYQDFREFKHEEIVALQKECSAFIEEVSTYLSSF</sequence>
<gene>
    <name evidence="3" type="ORF">SAMN02745219_02689</name>
</gene>
<dbReference type="AlphaFoldDB" id="A0A1M6JSH6"/>
<evidence type="ECO:0000259" key="2">
    <source>
        <dbReference type="Pfam" id="PF05168"/>
    </source>
</evidence>
<evidence type="ECO:0000313" key="3">
    <source>
        <dbReference type="EMBL" id="SHJ49596.1"/>
    </source>
</evidence>
<dbReference type="PANTHER" id="PTHR36565">
    <property type="entry name" value="UPF0332 PROTEIN TM_1000"/>
    <property type="match status" value="1"/>
</dbReference>
<dbReference type="Pfam" id="PF05168">
    <property type="entry name" value="HEPN"/>
    <property type="match status" value="1"/>
</dbReference>
<dbReference type="InterPro" id="IPR007842">
    <property type="entry name" value="HEPN_dom"/>
</dbReference>
<dbReference type="EMBL" id="FQZM01000037">
    <property type="protein sequence ID" value="SHJ49596.1"/>
    <property type="molecule type" value="Genomic_DNA"/>
</dbReference>
<dbReference type="PANTHER" id="PTHR36565:SF1">
    <property type="entry name" value="UPF0332 PROTEIN TM_1000"/>
    <property type="match status" value="1"/>
</dbReference>
<proteinExistence type="inferred from homology"/>
<accession>A0A1M6JSH6</accession>
<reference evidence="4" key="1">
    <citation type="submission" date="2016-11" db="EMBL/GenBank/DDBJ databases">
        <authorList>
            <person name="Varghese N."/>
            <person name="Submissions S."/>
        </authorList>
    </citation>
    <scope>NUCLEOTIDE SEQUENCE [LARGE SCALE GENOMIC DNA]</scope>
    <source>
        <strain evidence="4">DSM 16057</strain>
    </source>
</reference>
<evidence type="ECO:0000313" key="4">
    <source>
        <dbReference type="Proteomes" id="UP000184529"/>
    </source>
</evidence>
<feature type="domain" description="HEPN" evidence="2">
    <location>
        <begin position="11"/>
        <end position="124"/>
    </location>
</feature>
<dbReference type="Proteomes" id="UP000184529">
    <property type="component" value="Unassembled WGS sequence"/>
</dbReference>